<dbReference type="GO" id="GO:0016740">
    <property type="term" value="F:transferase activity"/>
    <property type="evidence" value="ECO:0007669"/>
    <property type="project" value="UniProtKB-KW"/>
</dbReference>
<dbReference type="SUPFAM" id="SSF56214">
    <property type="entry name" value="4'-phosphopantetheinyl transferase"/>
    <property type="match status" value="2"/>
</dbReference>
<name>A0ABS0Z9L6_9GAMM</name>
<dbReference type="EMBL" id="JAEMUH010000005">
    <property type="protein sequence ID" value="MBJ7550340.1"/>
    <property type="molecule type" value="Genomic_DNA"/>
</dbReference>
<reference evidence="4 5" key="1">
    <citation type="submission" date="2020-12" db="EMBL/GenBank/DDBJ databases">
        <title>Comparative genome analysis of fungal antagonists Marinomonas ostreistagni 398 and M. spartinae 468.</title>
        <authorList>
            <person name="Fields J.L."/>
            <person name="Mavrodi O.V."/>
            <person name="Biber P.D."/>
            <person name="Indest K.J."/>
            <person name="Mavrodi D.V."/>
        </authorList>
    </citation>
    <scope>NUCLEOTIDE SEQUENCE [LARGE SCALE GENOMIC DNA]</scope>
    <source>
        <strain evidence="4 5">USM7</strain>
    </source>
</reference>
<dbReference type="Gene3D" id="3.90.470.20">
    <property type="entry name" value="4'-phosphopantetheinyl transferase domain"/>
    <property type="match status" value="1"/>
</dbReference>
<dbReference type="InterPro" id="IPR050559">
    <property type="entry name" value="P-Pant_transferase_sf"/>
</dbReference>
<sequence>MSDELPVKLQRAALQPQQWSFYHRLKSVKRRKEYCFSRSLLNLIIQTHLPSISLARSYQDTDTGPRLNNTNYHISISHSHGVIAVAVASEPVGIDIEHIQPRKNLAELANMFMAPEELDGFLGAEMESRLFSFYEEWASKEAIFKSLERKQQYGLGLSDIRQIDFVRSGSLIRTTSCLNNQFVLSVALRAESLSY</sequence>
<evidence type="ECO:0000259" key="3">
    <source>
        <dbReference type="Pfam" id="PF01648"/>
    </source>
</evidence>
<dbReference type="InterPro" id="IPR037143">
    <property type="entry name" value="4-PPantetheinyl_Trfase_dom_sf"/>
</dbReference>
<organism evidence="4 5">
    <name type="scientific">Marinomonas ostreistagni</name>
    <dbReference type="NCBI Taxonomy" id="359209"/>
    <lineage>
        <taxon>Bacteria</taxon>
        <taxon>Pseudomonadati</taxon>
        <taxon>Pseudomonadota</taxon>
        <taxon>Gammaproteobacteria</taxon>
        <taxon>Oceanospirillales</taxon>
        <taxon>Oceanospirillaceae</taxon>
        <taxon>Marinomonas</taxon>
    </lineage>
</organism>
<comment type="similarity">
    <text evidence="1">Belongs to the P-Pant transferase superfamily. Gsp/Sfp/HetI/AcpT family.</text>
</comment>
<keyword evidence="5" id="KW-1185">Reference proteome</keyword>
<dbReference type="PANTHER" id="PTHR12215:SF10">
    <property type="entry name" value="L-AMINOADIPATE-SEMIALDEHYDE DEHYDROGENASE-PHOSPHOPANTETHEINYL TRANSFERASE"/>
    <property type="match status" value="1"/>
</dbReference>
<dbReference type="InterPro" id="IPR008278">
    <property type="entry name" value="4-PPantetheinyl_Trfase_dom"/>
</dbReference>
<evidence type="ECO:0000256" key="2">
    <source>
        <dbReference type="ARBA" id="ARBA00022679"/>
    </source>
</evidence>
<comment type="caution">
    <text evidence="4">The sequence shown here is derived from an EMBL/GenBank/DDBJ whole genome shotgun (WGS) entry which is preliminary data.</text>
</comment>
<dbReference type="PANTHER" id="PTHR12215">
    <property type="entry name" value="PHOSPHOPANTETHEINE TRANSFERASE"/>
    <property type="match status" value="1"/>
</dbReference>
<dbReference type="Pfam" id="PF01648">
    <property type="entry name" value="ACPS"/>
    <property type="match status" value="1"/>
</dbReference>
<protein>
    <submittedName>
        <fullName evidence="4">4'-phosphopantetheinyl transferase superfamily protein</fullName>
    </submittedName>
</protein>
<keyword evidence="2 4" id="KW-0808">Transferase</keyword>
<evidence type="ECO:0000313" key="5">
    <source>
        <dbReference type="Proteomes" id="UP000598488"/>
    </source>
</evidence>
<dbReference type="Proteomes" id="UP000598488">
    <property type="component" value="Unassembled WGS sequence"/>
</dbReference>
<evidence type="ECO:0000313" key="4">
    <source>
        <dbReference type="EMBL" id="MBJ7550340.1"/>
    </source>
</evidence>
<accession>A0ABS0Z9L6</accession>
<proteinExistence type="inferred from homology"/>
<feature type="domain" description="4'-phosphopantetheinyl transferase" evidence="3">
    <location>
        <begin position="91"/>
        <end position="173"/>
    </location>
</feature>
<evidence type="ECO:0000256" key="1">
    <source>
        <dbReference type="ARBA" id="ARBA00010990"/>
    </source>
</evidence>
<gene>
    <name evidence="4" type="ORF">JHD44_06575</name>
</gene>